<dbReference type="InterPro" id="IPR006680">
    <property type="entry name" value="Amidohydro-rel"/>
</dbReference>
<evidence type="ECO:0000256" key="8">
    <source>
        <dbReference type="ARBA" id="ARBA00022801"/>
    </source>
</evidence>
<dbReference type="EC" id="3.5.4.3" evidence="4 12"/>
<comment type="pathway">
    <text evidence="1 12">Purine metabolism; guanine degradation; xanthine from guanine: step 1/1.</text>
</comment>
<dbReference type="AlphaFoldDB" id="A0AAD8LUA2"/>
<evidence type="ECO:0000256" key="10">
    <source>
        <dbReference type="ARBA" id="ARBA00056079"/>
    </source>
</evidence>
<evidence type="ECO:0000256" key="11">
    <source>
        <dbReference type="ARBA" id="ARBA00083147"/>
    </source>
</evidence>
<evidence type="ECO:0000313" key="14">
    <source>
        <dbReference type="EMBL" id="KAK1174703.1"/>
    </source>
</evidence>
<dbReference type="Gene3D" id="3.20.20.140">
    <property type="entry name" value="Metal-dependent hydrolases"/>
    <property type="match status" value="1"/>
</dbReference>
<dbReference type="PANTHER" id="PTHR11271:SF6">
    <property type="entry name" value="GUANINE DEAMINASE"/>
    <property type="match status" value="1"/>
</dbReference>
<dbReference type="NCBIfam" id="TIGR02967">
    <property type="entry name" value="guan_deamin"/>
    <property type="match status" value="1"/>
</dbReference>
<reference evidence="14" key="1">
    <citation type="submission" date="2022-02" db="EMBL/GenBank/DDBJ databases">
        <title>Atlantic sturgeon de novo genome assembly.</title>
        <authorList>
            <person name="Stock M."/>
            <person name="Klopp C."/>
            <person name="Guiguen Y."/>
            <person name="Cabau C."/>
            <person name="Parinello H."/>
            <person name="Santidrian Yebra-Pimentel E."/>
            <person name="Kuhl H."/>
            <person name="Dirks R.P."/>
            <person name="Guessner J."/>
            <person name="Wuertz S."/>
            <person name="Du K."/>
            <person name="Schartl M."/>
        </authorList>
    </citation>
    <scope>NUCLEOTIDE SEQUENCE</scope>
    <source>
        <strain evidence="14">STURGEONOMICS-FGT-2020</strain>
        <tissue evidence="14">Whole blood</tissue>
    </source>
</reference>
<dbReference type="SUPFAM" id="SSF51556">
    <property type="entry name" value="Metallo-dependent hydrolases"/>
    <property type="match status" value="1"/>
</dbReference>
<dbReference type="PANTHER" id="PTHR11271">
    <property type="entry name" value="GUANINE DEAMINASE"/>
    <property type="match status" value="1"/>
</dbReference>
<dbReference type="InterPro" id="IPR011059">
    <property type="entry name" value="Metal-dep_hydrolase_composite"/>
</dbReference>
<comment type="similarity">
    <text evidence="2 12">Belongs to the metallo-dependent hydrolases superfamily. ATZ/TRZ family.</text>
</comment>
<evidence type="ECO:0000256" key="12">
    <source>
        <dbReference type="RuleBase" id="RU366009"/>
    </source>
</evidence>
<dbReference type="CDD" id="cd01303">
    <property type="entry name" value="GDEase"/>
    <property type="match status" value="1"/>
</dbReference>
<keyword evidence="7 12" id="KW-0479">Metal-binding</keyword>
<organism evidence="14 15">
    <name type="scientific">Acipenser oxyrinchus oxyrinchus</name>
    <dbReference type="NCBI Taxonomy" id="40147"/>
    <lineage>
        <taxon>Eukaryota</taxon>
        <taxon>Metazoa</taxon>
        <taxon>Chordata</taxon>
        <taxon>Craniata</taxon>
        <taxon>Vertebrata</taxon>
        <taxon>Euteleostomi</taxon>
        <taxon>Actinopterygii</taxon>
        <taxon>Chondrostei</taxon>
        <taxon>Acipenseriformes</taxon>
        <taxon>Acipenseridae</taxon>
        <taxon>Acipenser</taxon>
    </lineage>
</organism>
<evidence type="ECO:0000313" key="15">
    <source>
        <dbReference type="Proteomes" id="UP001230051"/>
    </source>
</evidence>
<gene>
    <name evidence="14" type="ORF">AOXY_G2258</name>
</gene>
<dbReference type="SUPFAM" id="SSF51338">
    <property type="entry name" value="Composite domain of metallo-dependent hydrolases"/>
    <property type="match status" value="1"/>
</dbReference>
<comment type="subunit">
    <text evidence="3">Homodimer.</text>
</comment>
<dbReference type="InterPro" id="IPR051607">
    <property type="entry name" value="Metallo-dep_hydrolases"/>
</dbReference>
<dbReference type="Gene3D" id="2.30.40.10">
    <property type="entry name" value="Urease, subunit C, domain 1"/>
    <property type="match status" value="1"/>
</dbReference>
<keyword evidence="15" id="KW-1185">Reference proteome</keyword>
<dbReference type="InterPro" id="IPR014311">
    <property type="entry name" value="Guanine_deaminase"/>
</dbReference>
<evidence type="ECO:0000256" key="6">
    <source>
        <dbReference type="ARBA" id="ARBA00022553"/>
    </source>
</evidence>
<evidence type="ECO:0000259" key="13">
    <source>
        <dbReference type="Pfam" id="PF01979"/>
    </source>
</evidence>
<comment type="catalytic activity">
    <reaction evidence="12">
        <text>guanine + H2O + H(+) = xanthine + NH4(+)</text>
        <dbReference type="Rhea" id="RHEA:14665"/>
        <dbReference type="ChEBI" id="CHEBI:15377"/>
        <dbReference type="ChEBI" id="CHEBI:15378"/>
        <dbReference type="ChEBI" id="CHEBI:16235"/>
        <dbReference type="ChEBI" id="CHEBI:17712"/>
        <dbReference type="ChEBI" id="CHEBI:28938"/>
        <dbReference type="EC" id="3.5.4.3"/>
    </reaction>
</comment>
<protein>
    <recommendedName>
        <fullName evidence="5 12">Guanine deaminase</fullName>
        <shortName evidence="12">Guanase</shortName>
        <ecNumber evidence="4 12">3.5.4.3</ecNumber>
    </recommendedName>
    <alternativeName>
        <fullName evidence="11 12">Guanine aminohydrolase</fullName>
    </alternativeName>
</protein>
<dbReference type="FunFam" id="3.20.20.140:FF:000021">
    <property type="entry name" value="Guanine deaminase"/>
    <property type="match status" value="1"/>
</dbReference>
<evidence type="ECO:0000256" key="4">
    <source>
        <dbReference type="ARBA" id="ARBA00012781"/>
    </source>
</evidence>
<dbReference type="GO" id="GO:0005829">
    <property type="term" value="C:cytosol"/>
    <property type="evidence" value="ECO:0007669"/>
    <property type="project" value="TreeGrafter"/>
</dbReference>
<accession>A0AAD8LUA2</accession>
<evidence type="ECO:0000256" key="2">
    <source>
        <dbReference type="ARBA" id="ARBA00006745"/>
    </source>
</evidence>
<sequence>MTSCNESVILVTKVFKGTFVHSTHTSPLEILENIILGVSEDGKIVFIEDSSEQENLAKRWGFENTDITHLKDWEFFIPGMVDTHIHASQYSNMGTGLDMSLLPWLNTYTFPAELKYKKTEFAEEVYNKVVKRTLKNGTTTACYFATIHTDSTLLLGEIADKIGQRAFVGKVCMDINNTVEEYKETTEESVEETKRFISTLLQRKYPQVKPIISPRFVLSCSDKLLKDLGLIAKNNDLHIQSHISENTEEVQIVKKMFPDYKSYTDVYNKCNLLTNKTVMAHGCHLTDKELNIFNQRGAAISHCPNSNLSLCSGLLDVRNVLNHKVKIGLGTDVSGGYSPSMLDAMRRALDTSKALTIQNSGHETLTYKEVFRLATLGGSQVLALEDTIGNFEVGKDFDAVLVNPSIPGGPFDVFASDTFEAVVEKFFYLGDDRNMVEVYVAGKKVVNL</sequence>
<dbReference type="Proteomes" id="UP001230051">
    <property type="component" value="Unassembled WGS sequence"/>
</dbReference>
<dbReference type="GO" id="GO:0008892">
    <property type="term" value="F:guanine deaminase activity"/>
    <property type="evidence" value="ECO:0007669"/>
    <property type="project" value="UniProtKB-UniRule"/>
</dbReference>
<evidence type="ECO:0000256" key="9">
    <source>
        <dbReference type="ARBA" id="ARBA00022833"/>
    </source>
</evidence>
<keyword evidence="8 12" id="KW-0378">Hydrolase</keyword>
<comment type="function">
    <text evidence="10 12">Catalyzes the hydrolytic deamination of guanine, producing xanthine and ammonia.</text>
</comment>
<evidence type="ECO:0000256" key="3">
    <source>
        <dbReference type="ARBA" id="ARBA00011738"/>
    </source>
</evidence>
<keyword evidence="6" id="KW-0597">Phosphoprotein</keyword>
<dbReference type="GO" id="GO:0008270">
    <property type="term" value="F:zinc ion binding"/>
    <property type="evidence" value="ECO:0007669"/>
    <property type="project" value="UniProtKB-UniRule"/>
</dbReference>
<comment type="cofactor">
    <cofactor evidence="12">
        <name>Zn(2+)</name>
        <dbReference type="ChEBI" id="CHEBI:29105"/>
    </cofactor>
    <text evidence="12">Binds 1 zinc ion per subunit.</text>
</comment>
<dbReference type="Pfam" id="PF01979">
    <property type="entry name" value="Amidohydro_1"/>
    <property type="match status" value="1"/>
</dbReference>
<dbReference type="EMBL" id="JAGXEW010000002">
    <property type="protein sequence ID" value="KAK1174703.1"/>
    <property type="molecule type" value="Genomic_DNA"/>
</dbReference>
<name>A0AAD8LUA2_ACIOX</name>
<dbReference type="InterPro" id="IPR032466">
    <property type="entry name" value="Metal_Hydrolase"/>
</dbReference>
<proteinExistence type="inferred from homology"/>
<evidence type="ECO:0000256" key="1">
    <source>
        <dbReference type="ARBA" id="ARBA00004984"/>
    </source>
</evidence>
<comment type="caution">
    <text evidence="14">The sequence shown here is derived from an EMBL/GenBank/DDBJ whole genome shotgun (WGS) entry which is preliminary data.</text>
</comment>
<evidence type="ECO:0000256" key="7">
    <source>
        <dbReference type="ARBA" id="ARBA00022723"/>
    </source>
</evidence>
<feature type="domain" description="Amidohydrolase-related" evidence="13">
    <location>
        <begin position="77"/>
        <end position="445"/>
    </location>
</feature>
<keyword evidence="9 12" id="KW-0862">Zinc</keyword>
<evidence type="ECO:0000256" key="5">
    <source>
        <dbReference type="ARBA" id="ARBA00014514"/>
    </source>
</evidence>
<dbReference type="GO" id="GO:0006147">
    <property type="term" value="P:guanine catabolic process"/>
    <property type="evidence" value="ECO:0007669"/>
    <property type="project" value="UniProtKB-UniRule"/>
</dbReference>